<dbReference type="Proteomes" id="UP000232323">
    <property type="component" value="Unassembled WGS sequence"/>
</dbReference>
<dbReference type="SUPFAM" id="SSF48208">
    <property type="entry name" value="Six-hairpin glycosidases"/>
    <property type="match status" value="1"/>
</dbReference>
<organism evidence="2 3">
    <name type="scientific">Chlamydomonas eustigma</name>
    <dbReference type="NCBI Taxonomy" id="1157962"/>
    <lineage>
        <taxon>Eukaryota</taxon>
        <taxon>Viridiplantae</taxon>
        <taxon>Chlorophyta</taxon>
        <taxon>core chlorophytes</taxon>
        <taxon>Chlorophyceae</taxon>
        <taxon>CS clade</taxon>
        <taxon>Chlamydomonadales</taxon>
        <taxon>Chlamydomonadaceae</taxon>
        <taxon>Chlamydomonas</taxon>
    </lineage>
</organism>
<gene>
    <name evidence="2" type="ORF">CEUSTIGMA_g5008.t1</name>
</gene>
<feature type="domain" description="Spermatogenesis-associated protein 20-like TRX" evidence="1">
    <location>
        <begin position="58"/>
        <end position="224"/>
    </location>
</feature>
<dbReference type="STRING" id="1157962.A0A250X3A9"/>
<dbReference type="Pfam" id="PF03190">
    <property type="entry name" value="Thioredox_DsbH"/>
    <property type="match status" value="1"/>
</dbReference>
<dbReference type="PANTHER" id="PTHR42899:SF1">
    <property type="entry name" value="SPERMATOGENESIS-ASSOCIATED PROTEIN 20"/>
    <property type="match status" value="1"/>
</dbReference>
<reference evidence="2 3" key="1">
    <citation type="submission" date="2017-08" db="EMBL/GenBank/DDBJ databases">
        <title>Acidophilic green algal genome provides insights into adaptation to an acidic environment.</title>
        <authorList>
            <person name="Hirooka S."/>
            <person name="Hirose Y."/>
            <person name="Kanesaki Y."/>
            <person name="Higuchi S."/>
            <person name="Fujiwara T."/>
            <person name="Onuma R."/>
            <person name="Era A."/>
            <person name="Ohbayashi R."/>
            <person name="Uzuka A."/>
            <person name="Nozaki H."/>
            <person name="Yoshikawa H."/>
            <person name="Miyagishima S.Y."/>
        </authorList>
    </citation>
    <scope>NUCLEOTIDE SEQUENCE [LARGE SCALE GENOMIC DNA]</scope>
    <source>
        <strain evidence="2 3">NIES-2499</strain>
    </source>
</reference>
<dbReference type="CDD" id="cd02955">
    <property type="entry name" value="SSP411"/>
    <property type="match status" value="1"/>
</dbReference>
<dbReference type="Gene3D" id="1.50.10.10">
    <property type="match status" value="1"/>
</dbReference>
<protein>
    <recommendedName>
        <fullName evidence="1">Spermatogenesis-associated protein 20-like TRX domain-containing protein</fullName>
    </recommendedName>
</protein>
<dbReference type="EMBL" id="BEGY01000025">
    <property type="protein sequence ID" value="GAX77564.1"/>
    <property type="molecule type" value="Genomic_DNA"/>
</dbReference>
<evidence type="ECO:0000259" key="1">
    <source>
        <dbReference type="Pfam" id="PF03190"/>
    </source>
</evidence>
<sequence length="875" mass="96773">MRTLPILRRSEFDISSSRHFEVKKRLIKFYQNFINRAKSSVMASSASPSPDPTHPKHTNQLIKEQSPYLLQHAHNPVDWHPWGEEAFQLAKTEKRPIFLSVGYATCHWCHVMEHESFENEETADLMNKSFINIKVDREERPDVDRVYMAFVQATTGRGGWPMSVWLTPDLEPIYGGTYYPTKDMFQGGQLAMPAFQTVLRRIATMWVTNQEDLMKKGSDIMARLQEATSESLDSPEEASLEPGEAVAALLSCEEGLRKRFDNRLGGFGSAPKFPRPSEIEVLFHTHIWHKAQGNVAEAKQALEMATFSLSKMAAGGMYDHIGGGFHRYSVDEFWHVPHFEKMLYDGPQLVSVYVAAYQLTGNVEHAFIARGVMDYLMRDMTHPCGGLFSAEDADSLDLADGVKKEGSFYLWTKQEIEDALGGREAAELFCLAYSIKEEGNCTLSDMSDPHEEFGGKNVPIVLKPLRELAKEVGMPLAELRKTLAAQRQLLHTVRCSRPRPSLDDKVVTAWNGMAISAFAVASRALMPSTVSAGSDGHDDPSASDASPEQALFPVQGGLARQYMEAALSAARFIKKELYDETHGTLLRSYRNSPSAIPGYADDYANMICGLLDLYECGGGLEWLLMALRLQSTMDALFWDKHKGGYFSTSGADPSIKMRMKDDYDGAEPTASSVAARNLYRLSALMPASPSNEGVQLPYLADQGACTSGCSSTAPGTATTLRQGEGVQYAEQAEATLNVFSERLMDSALSLPKMCCAVHLKLKQPLRQVVVAGSLSSSQTQALLDAVHSVWVPDKTVLVLDLSDHTCVDFFQLHNPMAVSMVKDHTSKHGTVPTVFICQDFSCQAPTTDPQRVIKLLGESKTTAPKTEPITLPFTL</sequence>
<dbReference type="InterPro" id="IPR004879">
    <property type="entry name" value="Ssp411-like_TRX"/>
</dbReference>
<name>A0A250X3A9_9CHLO</name>
<comment type="caution">
    <text evidence="2">The sequence shown here is derived from an EMBL/GenBank/DDBJ whole genome shotgun (WGS) entry which is preliminary data.</text>
</comment>
<proteinExistence type="predicted"/>
<evidence type="ECO:0000313" key="3">
    <source>
        <dbReference type="Proteomes" id="UP000232323"/>
    </source>
</evidence>
<dbReference type="Gene3D" id="3.40.30.10">
    <property type="entry name" value="Glutaredoxin"/>
    <property type="match status" value="1"/>
</dbReference>
<dbReference type="AlphaFoldDB" id="A0A250X3A9"/>
<dbReference type="SUPFAM" id="SSF52833">
    <property type="entry name" value="Thioredoxin-like"/>
    <property type="match status" value="1"/>
</dbReference>
<dbReference type="PANTHER" id="PTHR42899">
    <property type="entry name" value="SPERMATOGENESIS-ASSOCIATED PROTEIN 20"/>
    <property type="match status" value="1"/>
</dbReference>
<dbReference type="InterPro" id="IPR036249">
    <property type="entry name" value="Thioredoxin-like_sf"/>
</dbReference>
<dbReference type="InterPro" id="IPR008928">
    <property type="entry name" value="6-hairpin_glycosidase_sf"/>
</dbReference>
<evidence type="ECO:0000313" key="2">
    <source>
        <dbReference type="EMBL" id="GAX77564.1"/>
    </source>
</evidence>
<dbReference type="InterPro" id="IPR024705">
    <property type="entry name" value="Ssp411"/>
</dbReference>
<keyword evidence="3" id="KW-1185">Reference proteome</keyword>
<dbReference type="GO" id="GO:0005975">
    <property type="term" value="P:carbohydrate metabolic process"/>
    <property type="evidence" value="ECO:0007669"/>
    <property type="project" value="InterPro"/>
</dbReference>
<dbReference type="OrthoDB" id="1923667at2759"/>
<dbReference type="GO" id="GO:0009507">
    <property type="term" value="C:chloroplast"/>
    <property type="evidence" value="ECO:0007669"/>
    <property type="project" value="TreeGrafter"/>
</dbReference>
<dbReference type="InterPro" id="IPR012341">
    <property type="entry name" value="6hp_glycosidase-like_sf"/>
</dbReference>
<accession>A0A250X3A9</accession>